<dbReference type="RefSeq" id="WP_015557928.1">
    <property type="nucleotide sequence ID" value="NC_021039.1"/>
</dbReference>
<feature type="transmembrane region" description="Helical" evidence="1">
    <location>
        <begin position="196"/>
        <end position="216"/>
    </location>
</feature>
<dbReference type="PANTHER" id="PTHR36434:SF1">
    <property type="entry name" value="MEMBRANE PROTEASE YUGP-RELATED"/>
    <property type="match status" value="1"/>
</dbReference>
<dbReference type="Proteomes" id="UP000007054">
    <property type="component" value="Chromosome"/>
</dbReference>
<dbReference type="PATRIC" id="fig|213810.4.peg.755"/>
<evidence type="ECO:0000256" key="1">
    <source>
        <dbReference type="SAM" id="Phobius"/>
    </source>
</evidence>
<dbReference type="PANTHER" id="PTHR36434">
    <property type="entry name" value="MEMBRANE PROTEASE YUGP-RELATED"/>
    <property type="match status" value="1"/>
</dbReference>
<dbReference type="Pfam" id="PF04298">
    <property type="entry name" value="Zn_peptidase_2"/>
    <property type="match status" value="1"/>
</dbReference>
<dbReference type="OrthoDB" id="9784298at2"/>
<dbReference type="GO" id="GO:0008233">
    <property type="term" value="F:peptidase activity"/>
    <property type="evidence" value="ECO:0007669"/>
    <property type="project" value="UniProtKB-KW"/>
</dbReference>
<dbReference type="KEGG" id="rch:RUM_08400"/>
<proteinExistence type="predicted"/>
<dbReference type="EMBL" id="FP929052">
    <property type="protein sequence ID" value="CBL17021.1"/>
    <property type="molecule type" value="Genomic_DNA"/>
</dbReference>
<dbReference type="STRING" id="213810.RUM_08400"/>
<dbReference type="GeneID" id="83155620"/>
<protein>
    <submittedName>
        <fullName evidence="2">Predicted Zn-dependent protease</fullName>
    </submittedName>
</protein>
<dbReference type="InterPro" id="IPR007395">
    <property type="entry name" value="Zn_peptidase_2"/>
</dbReference>
<reference evidence="2" key="1">
    <citation type="submission" date="2010-03" db="EMBL/GenBank/DDBJ databases">
        <title>The genome sequence of Ruminococcus sp. 18P13.</title>
        <authorList>
            <consortium name="metaHIT consortium -- http://www.metahit.eu/"/>
            <person name="Pajon A."/>
            <person name="Turner K."/>
            <person name="Parkhill J."/>
            <person name="Bernalier A."/>
        </authorList>
    </citation>
    <scope>NUCLEOTIDE SEQUENCE [LARGE SCALE GENOMIC DNA]</scope>
    <source>
        <strain evidence="2">Type strain: 18P13</strain>
    </source>
</reference>
<reference evidence="2" key="2">
    <citation type="submission" date="2010-03" db="EMBL/GenBank/DDBJ databases">
        <authorList>
            <person name="Pajon A."/>
        </authorList>
    </citation>
    <scope>NUCLEOTIDE SEQUENCE</scope>
    <source>
        <strain evidence="2">Type strain: 18P13</strain>
    </source>
</reference>
<dbReference type="HOGENOM" id="CLU_084406_0_0_9"/>
<keyword evidence="2" id="KW-0645">Protease</keyword>
<keyword evidence="2" id="KW-0378">Hydrolase</keyword>
<dbReference type="AlphaFoldDB" id="D4LBM6"/>
<feature type="transmembrane region" description="Helical" evidence="1">
    <location>
        <begin position="134"/>
        <end position="160"/>
    </location>
</feature>
<gene>
    <name evidence="2" type="ordered locus">RUM_08400</name>
</gene>
<keyword evidence="1" id="KW-0812">Transmembrane</keyword>
<sequence length="226" mass="24589">MPFMYYGYGFVLIGFLIALLAQWNVKSTYSKYKKIHNSRGITGAMAARQILDQNGLYHVRIESVSGELTDHFDPRTNVVRLSDGVYNNTSVAAVGVAAHEVGHAIQYAQEYAPMRLRAAIIPATQIGSTLSYPLVVLGVIFQALPLIDLGILLFSLVVLFQLVTLPVEFNASRRALNTLGSSHILDSNEVSQSGKVLTAAALTYVAALATALLNLLRLIAIRGNRD</sequence>
<keyword evidence="1" id="KW-1133">Transmembrane helix</keyword>
<dbReference type="BioCyc" id="RCHA213810:RUM_RS04060-MONOMER"/>
<accession>D4LBM6</accession>
<organism evidence="2 3">
    <name type="scientific">Ruminococcus champanellensis (strain DSM 18848 / JCM 17042 / KCTC 15320 / 18P13)</name>
    <dbReference type="NCBI Taxonomy" id="213810"/>
    <lineage>
        <taxon>Bacteria</taxon>
        <taxon>Bacillati</taxon>
        <taxon>Bacillota</taxon>
        <taxon>Clostridia</taxon>
        <taxon>Eubacteriales</taxon>
        <taxon>Oscillospiraceae</taxon>
        <taxon>Ruminococcus</taxon>
    </lineage>
</organism>
<keyword evidence="3" id="KW-1185">Reference proteome</keyword>
<evidence type="ECO:0000313" key="2">
    <source>
        <dbReference type="EMBL" id="CBL17021.1"/>
    </source>
</evidence>
<keyword evidence="1" id="KW-0472">Membrane</keyword>
<evidence type="ECO:0000313" key="3">
    <source>
        <dbReference type="Proteomes" id="UP000007054"/>
    </source>
</evidence>
<name>D4LBM6_RUMC1</name>
<dbReference type="GO" id="GO:0006508">
    <property type="term" value="P:proteolysis"/>
    <property type="evidence" value="ECO:0007669"/>
    <property type="project" value="UniProtKB-KW"/>
</dbReference>
<feature type="transmembrane region" description="Helical" evidence="1">
    <location>
        <begin position="6"/>
        <end position="25"/>
    </location>
</feature>